<evidence type="ECO:0000313" key="3">
    <source>
        <dbReference type="Proteomes" id="UP000009168"/>
    </source>
</evidence>
<feature type="transmembrane region" description="Helical" evidence="1">
    <location>
        <begin position="141"/>
        <end position="159"/>
    </location>
</feature>
<evidence type="ECO:0000256" key="1">
    <source>
        <dbReference type="SAM" id="Phobius"/>
    </source>
</evidence>
<dbReference type="Proteomes" id="UP000009168">
    <property type="component" value="Unassembled WGS sequence"/>
</dbReference>
<keyword evidence="1" id="KW-1133">Transmembrane helix</keyword>
<dbReference type="AlphaFoldDB" id="W7X6T7"/>
<keyword evidence="1" id="KW-0472">Membrane</keyword>
<gene>
    <name evidence="2" type="ORF">TTHERM_000248530</name>
</gene>
<keyword evidence="1 2" id="KW-0812">Transmembrane</keyword>
<feature type="transmembrane region" description="Helical" evidence="1">
    <location>
        <begin position="28"/>
        <end position="48"/>
    </location>
</feature>
<name>W7X6T7_TETTS</name>
<evidence type="ECO:0000313" key="2">
    <source>
        <dbReference type="EMBL" id="EWS72098.1"/>
    </source>
</evidence>
<dbReference type="InParanoid" id="W7X6T7"/>
<organism evidence="2 3">
    <name type="scientific">Tetrahymena thermophila (strain SB210)</name>
    <dbReference type="NCBI Taxonomy" id="312017"/>
    <lineage>
        <taxon>Eukaryota</taxon>
        <taxon>Sar</taxon>
        <taxon>Alveolata</taxon>
        <taxon>Ciliophora</taxon>
        <taxon>Intramacronucleata</taxon>
        <taxon>Oligohymenophorea</taxon>
        <taxon>Hymenostomatida</taxon>
        <taxon>Tetrahymenina</taxon>
        <taxon>Tetrahymenidae</taxon>
        <taxon>Tetrahymena</taxon>
    </lineage>
</organism>
<proteinExistence type="predicted"/>
<reference evidence="3" key="1">
    <citation type="journal article" date="2006" name="PLoS Biol.">
        <title>Macronuclear genome sequence of the ciliate Tetrahymena thermophila, a model eukaryote.</title>
        <authorList>
            <person name="Eisen J.A."/>
            <person name="Coyne R.S."/>
            <person name="Wu M."/>
            <person name="Wu D."/>
            <person name="Thiagarajan M."/>
            <person name="Wortman J.R."/>
            <person name="Badger J.H."/>
            <person name="Ren Q."/>
            <person name="Amedeo P."/>
            <person name="Jones K.M."/>
            <person name="Tallon L.J."/>
            <person name="Delcher A.L."/>
            <person name="Salzberg S.L."/>
            <person name="Silva J.C."/>
            <person name="Haas B.J."/>
            <person name="Majoros W.H."/>
            <person name="Farzad M."/>
            <person name="Carlton J.M."/>
            <person name="Smith R.K. Jr."/>
            <person name="Garg J."/>
            <person name="Pearlman R.E."/>
            <person name="Karrer K.M."/>
            <person name="Sun L."/>
            <person name="Manning G."/>
            <person name="Elde N.C."/>
            <person name="Turkewitz A.P."/>
            <person name="Asai D.J."/>
            <person name="Wilkes D.E."/>
            <person name="Wang Y."/>
            <person name="Cai H."/>
            <person name="Collins K."/>
            <person name="Stewart B.A."/>
            <person name="Lee S.R."/>
            <person name="Wilamowska K."/>
            <person name="Weinberg Z."/>
            <person name="Ruzzo W.L."/>
            <person name="Wloga D."/>
            <person name="Gaertig J."/>
            <person name="Frankel J."/>
            <person name="Tsao C.-C."/>
            <person name="Gorovsky M.A."/>
            <person name="Keeling P.J."/>
            <person name="Waller R.F."/>
            <person name="Patron N.J."/>
            <person name="Cherry J.M."/>
            <person name="Stover N.A."/>
            <person name="Krieger C.J."/>
            <person name="del Toro C."/>
            <person name="Ryder H.F."/>
            <person name="Williamson S.C."/>
            <person name="Barbeau R.A."/>
            <person name="Hamilton E.P."/>
            <person name="Orias E."/>
        </authorList>
    </citation>
    <scope>NUCLEOTIDE SEQUENCE [LARGE SCALE GENOMIC DNA]</scope>
    <source>
        <strain evidence="3">SB210</strain>
    </source>
</reference>
<keyword evidence="3" id="KW-1185">Reference proteome</keyword>
<protein>
    <submittedName>
        <fullName evidence="2">Transmembrane protein, putative</fullName>
    </submittedName>
</protein>
<feature type="non-terminal residue" evidence="2">
    <location>
        <position position="1"/>
    </location>
</feature>
<dbReference type="EMBL" id="GG662474">
    <property type="protein sequence ID" value="EWS72098.1"/>
    <property type="molecule type" value="Genomic_DNA"/>
</dbReference>
<dbReference type="KEGG" id="tet:TTHERM_000248530"/>
<sequence length="183" mass="22450">VTQKITLQLKLLKQFCFNCFFQFQLHSFYFYILVWCYSSSDAYFFYFFSSQSSQKANNFITQRNSKFRLYIMKKDEQIQVVQLQDIQQLAIPTLIHANKQTKKQKYTHKYQLIYSLINQFNFQANQQHKSQQKFIQILKNIISYPNLYLTINYIFYFFFSYSPKINLECFNYLCYFLTFIKQK</sequence>
<dbReference type="GeneID" id="24438022"/>
<accession>W7X6T7</accession>
<dbReference type="RefSeq" id="XP_012655409.1">
    <property type="nucleotide sequence ID" value="XM_012799955.1"/>
</dbReference>